<gene>
    <name evidence="1" type="ORF">U5817_08245</name>
</gene>
<sequence length="178" mass="19207">MDAPDPRVPLASDLALSVQLDRVAAEARGHHRLLFLENLPDDAFALWARAKAIMEPDNVAYIRLLASGRGVVSGVIVGLEVDGDDLDDDLSTVLFGRPLVLVASLDKARQHLGKRLLQWLDWAATTLPLMVASTADATPFVRHLGHHPVAVDQILNGQFSGTAAELAGRAIKSLRENP</sequence>
<organism evidence="1 2">
    <name type="scientific">Aromatoleum evansii</name>
    <name type="common">Azoarcus evansii</name>
    <dbReference type="NCBI Taxonomy" id="59406"/>
    <lineage>
        <taxon>Bacteria</taxon>
        <taxon>Pseudomonadati</taxon>
        <taxon>Pseudomonadota</taxon>
        <taxon>Betaproteobacteria</taxon>
        <taxon>Rhodocyclales</taxon>
        <taxon>Rhodocyclaceae</taxon>
        <taxon>Aromatoleum</taxon>
    </lineage>
</organism>
<dbReference type="RefSeq" id="WP_407280367.1">
    <property type="nucleotide sequence ID" value="NZ_CP141259.1"/>
</dbReference>
<evidence type="ECO:0000313" key="1">
    <source>
        <dbReference type="EMBL" id="WRL48016.1"/>
    </source>
</evidence>
<reference evidence="1 2" key="1">
    <citation type="submission" date="2023-12" db="EMBL/GenBank/DDBJ databases">
        <title>A. evansii MAY27, complete genome.</title>
        <authorList>
            <person name="Wang Y."/>
        </authorList>
    </citation>
    <scope>NUCLEOTIDE SEQUENCE [LARGE SCALE GENOMIC DNA]</scope>
    <source>
        <strain evidence="1 2">MAY27</strain>
    </source>
</reference>
<name>A0ABZ1AQ69_AROEV</name>
<evidence type="ECO:0000313" key="2">
    <source>
        <dbReference type="Proteomes" id="UP001626593"/>
    </source>
</evidence>
<dbReference type="Proteomes" id="UP001626593">
    <property type="component" value="Chromosome"/>
</dbReference>
<proteinExistence type="predicted"/>
<protein>
    <recommendedName>
        <fullName evidence="3">GNAT family N-acetyltransferase</fullName>
    </recommendedName>
</protein>
<keyword evidence="2" id="KW-1185">Reference proteome</keyword>
<dbReference type="EMBL" id="CP141259">
    <property type="protein sequence ID" value="WRL48016.1"/>
    <property type="molecule type" value="Genomic_DNA"/>
</dbReference>
<accession>A0ABZ1AQ69</accession>
<evidence type="ECO:0008006" key="3">
    <source>
        <dbReference type="Google" id="ProtNLM"/>
    </source>
</evidence>